<dbReference type="GO" id="GO:0005762">
    <property type="term" value="C:mitochondrial large ribosomal subunit"/>
    <property type="evidence" value="ECO:0007669"/>
    <property type="project" value="TreeGrafter"/>
</dbReference>
<dbReference type="EMBL" id="KQ965881">
    <property type="protein sequence ID" value="KXS09218.1"/>
    <property type="molecule type" value="Genomic_DNA"/>
</dbReference>
<name>A0A138ZXJ5_GONPJ</name>
<accession>A0A138ZXJ5</accession>
<dbReference type="HAMAP" id="MF_00736">
    <property type="entry name" value="Ribosomal_uL11"/>
    <property type="match status" value="1"/>
</dbReference>
<dbReference type="Proteomes" id="UP000070544">
    <property type="component" value="Unassembled WGS sequence"/>
</dbReference>
<gene>
    <name evidence="8" type="ORF">M427DRAFT_105784</name>
</gene>
<evidence type="ECO:0000259" key="7">
    <source>
        <dbReference type="Pfam" id="PF03946"/>
    </source>
</evidence>
<comment type="similarity">
    <text evidence="1 5">Belongs to the universal ribosomal protein uL11 family.</text>
</comment>
<dbReference type="NCBIfam" id="TIGR01632">
    <property type="entry name" value="L11_bact"/>
    <property type="match status" value="1"/>
</dbReference>
<keyword evidence="3 5" id="KW-0687">Ribonucleoprotein</keyword>
<sequence>MSKSAKAVQSKTIAFKLLVPAAKAAPTPPVGPALGQRGVKSIDFCKQFNDATKHIVPGTPIPTRITVKPDRSFSFITKAPQTAWLLMRAAGIEKGSATSGKDMQASVSVKHIYEIAKIKSNDPGFKGLELEKVAKCIAAQTRSLGIKVVL</sequence>
<dbReference type="GO" id="GO:0003735">
    <property type="term" value="F:structural constituent of ribosome"/>
    <property type="evidence" value="ECO:0007669"/>
    <property type="project" value="InterPro"/>
</dbReference>
<evidence type="ECO:0000256" key="3">
    <source>
        <dbReference type="ARBA" id="ARBA00023274"/>
    </source>
</evidence>
<evidence type="ECO:0000256" key="4">
    <source>
        <dbReference type="ARBA" id="ARBA00040104"/>
    </source>
</evidence>
<evidence type="ECO:0000259" key="6">
    <source>
        <dbReference type="Pfam" id="PF00298"/>
    </source>
</evidence>
<evidence type="ECO:0000256" key="1">
    <source>
        <dbReference type="ARBA" id="ARBA00010537"/>
    </source>
</evidence>
<dbReference type="STRING" id="1344416.A0A138ZXJ5"/>
<dbReference type="InterPro" id="IPR006519">
    <property type="entry name" value="Ribosomal_uL11_bac-typ"/>
</dbReference>
<evidence type="ECO:0000313" key="8">
    <source>
        <dbReference type="EMBL" id="KXS09218.1"/>
    </source>
</evidence>
<dbReference type="InterPro" id="IPR020784">
    <property type="entry name" value="Ribosomal_uL11_N"/>
</dbReference>
<protein>
    <recommendedName>
        <fullName evidence="4">Large ribosomal subunit protein uL11m</fullName>
    </recommendedName>
</protein>
<dbReference type="PANTHER" id="PTHR11661:SF1">
    <property type="entry name" value="LARGE RIBOSOMAL SUBUNIT PROTEIN UL11M"/>
    <property type="match status" value="1"/>
</dbReference>
<proteinExistence type="inferred from homology"/>
<feature type="domain" description="Large ribosomal subunit protein uL11 C-terminal" evidence="6">
    <location>
        <begin position="78"/>
        <end position="148"/>
    </location>
</feature>
<evidence type="ECO:0000256" key="2">
    <source>
        <dbReference type="ARBA" id="ARBA00022980"/>
    </source>
</evidence>
<dbReference type="InterPro" id="IPR036769">
    <property type="entry name" value="Ribosomal_uL11_C_sf"/>
</dbReference>
<dbReference type="InterPro" id="IPR020783">
    <property type="entry name" value="Ribosomal_uL11_C"/>
</dbReference>
<dbReference type="Gene3D" id="3.30.1550.10">
    <property type="entry name" value="Ribosomal protein L11/L12, N-terminal domain"/>
    <property type="match status" value="1"/>
</dbReference>
<dbReference type="InterPro" id="IPR036796">
    <property type="entry name" value="Ribosomal_uL11_N_sf"/>
</dbReference>
<dbReference type="GO" id="GO:0070180">
    <property type="term" value="F:large ribosomal subunit rRNA binding"/>
    <property type="evidence" value="ECO:0007669"/>
    <property type="project" value="TreeGrafter"/>
</dbReference>
<dbReference type="OrthoDB" id="1091498at2759"/>
<dbReference type="OMA" id="CKQFNAK"/>
<evidence type="ECO:0000256" key="5">
    <source>
        <dbReference type="RuleBase" id="RU003978"/>
    </source>
</evidence>
<feature type="domain" description="Large ribosomal subunit protein uL11 N-terminal" evidence="7">
    <location>
        <begin position="16"/>
        <end position="73"/>
    </location>
</feature>
<dbReference type="GO" id="GO:0006412">
    <property type="term" value="P:translation"/>
    <property type="evidence" value="ECO:0007669"/>
    <property type="project" value="InterPro"/>
</dbReference>
<reference evidence="8 9" key="1">
    <citation type="journal article" date="2015" name="Genome Biol. Evol.">
        <title>Phylogenomic analyses indicate that early fungi evolved digesting cell walls of algal ancestors of land plants.</title>
        <authorList>
            <person name="Chang Y."/>
            <person name="Wang S."/>
            <person name="Sekimoto S."/>
            <person name="Aerts A.L."/>
            <person name="Choi C."/>
            <person name="Clum A."/>
            <person name="LaButti K.M."/>
            <person name="Lindquist E.A."/>
            <person name="Yee Ngan C."/>
            <person name="Ohm R.A."/>
            <person name="Salamov A.A."/>
            <person name="Grigoriev I.V."/>
            <person name="Spatafora J.W."/>
            <person name="Berbee M.L."/>
        </authorList>
    </citation>
    <scope>NUCLEOTIDE SEQUENCE [LARGE SCALE GENOMIC DNA]</scope>
    <source>
        <strain evidence="8 9">JEL478</strain>
    </source>
</reference>
<dbReference type="InterPro" id="IPR000911">
    <property type="entry name" value="Ribosomal_uL11"/>
</dbReference>
<dbReference type="Gene3D" id="1.10.10.250">
    <property type="entry name" value="Ribosomal protein L11, C-terminal domain"/>
    <property type="match status" value="1"/>
</dbReference>
<dbReference type="AlphaFoldDB" id="A0A138ZXJ5"/>
<dbReference type="CDD" id="cd00349">
    <property type="entry name" value="Ribosomal_L11"/>
    <property type="match status" value="1"/>
</dbReference>
<dbReference type="SMART" id="SM00649">
    <property type="entry name" value="RL11"/>
    <property type="match status" value="1"/>
</dbReference>
<dbReference type="Pfam" id="PF00298">
    <property type="entry name" value="Ribosomal_L11"/>
    <property type="match status" value="1"/>
</dbReference>
<evidence type="ECO:0000313" key="9">
    <source>
        <dbReference type="Proteomes" id="UP000070544"/>
    </source>
</evidence>
<dbReference type="Pfam" id="PF03946">
    <property type="entry name" value="Ribosomal_L11_N"/>
    <property type="match status" value="1"/>
</dbReference>
<keyword evidence="2 5" id="KW-0689">Ribosomal protein</keyword>
<dbReference type="FunFam" id="1.10.10.250:FF:000003">
    <property type="entry name" value="Mitochondrial ribosomal protein L11"/>
    <property type="match status" value="1"/>
</dbReference>
<keyword evidence="9" id="KW-1185">Reference proteome</keyword>
<dbReference type="PANTHER" id="PTHR11661">
    <property type="entry name" value="60S RIBOSOMAL PROTEIN L12"/>
    <property type="match status" value="1"/>
</dbReference>
<organism evidence="8 9">
    <name type="scientific">Gonapodya prolifera (strain JEL478)</name>
    <name type="common">Monoblepharis prolifera</name>
    <dbReference type="NCBI Taxonomy" id="1344416"/>
    <lineage>
        <taxon>Eukaryota</taxon>
        <taxon>Fungi</taxon>
        <taxon>Fungi incertae sedis</taxon>
        <taxon>Chytridiomycota</taxon>
        <taxon>Chytridiomycota incertae sedis</taxon>
        <taxon>Monoblepharidomycetes</taxon>
        <taxon>Monoblepharidales</taxon>
        <taxon>Gonapodyaceae</taxon>
        <taxon>Gonapodya</taxon>
    </lineage>
</organism>
<dbReference type="SUPFAM" id="SSF54747">
    <property type="entry name" value="Ribosomal L11/L12e N-terminal domain"/>
    <property type="match status" value="1"/>
</dbReference>
<dbReference type="SUPFAM" id="SSF46906">
    <property type="entry name" value="Ribosomal protein L11, C-terminal domain"/>
    <property type="match status" value="1"/>
</dbReference>